<comment type="caution">
    <text evidence="1">The sequence shown here is derived from an EMBL/GenBank/DDBJ whole genome shotgun (WGS) entry which is preliminary data.</text>
</comment>
<proteinExistence type="predicted"/>
<dbReference type="RefSeq" id="WP_132273736.1">
    <property type="nucleotide sequence ID" value="NZ_JAOBST010000035.1"/>
</dbReference>
<gene>
    <name evidence="1" type="ORF">E1963_00130</name>
</gene>
<accession>A0A4R4FKI6</accession>
<sequence>MAMWNPWRGCHRYSEGCMYCYIHKGDAKRGMDTGAIVKLDGFDAPVRKTKKGEYKMKPGQTVYVCFSTDFFIEEADEWRKECWEMMRERPDLHFLFLTKRIERFWNCIPDDWGDGYENVTIGCTVENQARADERLSLFKTLPIRHKNIICQPLIERIDIREYLDGVELVVVGGESDRNARPLDYEWVLAVREQCISAGVHFEFRQCGTHFIKDGREYTLDVRELGSQARKADINC</sequence>
<evidence type="ECO:0000313" key="1">
    <source>
        <dbReference type="EMBL" id="TDA23203.1"/>
    </source>
</evidence>
<evidence type="ECO:0000313" key="2">
    <source>
        <dbReference type="Proteomes" id="UP000295710"/>
    </source>
</evidence>
<organism evidence="1 2">
    <name type="scientific">Extibacter muris</name>
    <dbReference type="NCBI Taxonomy" id="1796622"/>
    <lineage>
        <taxon>Bacteria</taxon>
        <taxon>Bacillati</taxon>
        <taxon>Bacillota</taxon>
        <taxon>Clostridia</taxon>
        <taxon>Lachnospirales</taxon>
        <taxon>Lachnospiraceae</taxon>
        <taxon>Extibacter</taxon>
    </lineage>
</organism>
<dbReference type="Pfam" id="PF07505">
    <property type="entry name" value="DUF5131"/>
    <property type="match status" value="1"/>
</dbReference>
<reference evidence="1 2" key="1">
    <citation type="journal article" date="2016" name="Nat. Microbiol.">
        <title>The Mouse Intestinal Bacterial Collection (miBC) provides host-specific insight into cultured diversity and functional potential of the gut microbiota.</title>
        <authorList>
            <person name="Lagkouvardos I."/>
            <person name="Pukall R."/>
            <person name="Abt B."/>
            <person name="Foesel B.U."/>
            <person name="Meier-Kolthoff J.P."/>
            <person name="Kumar N."/>
            <person name="Bresciani A."/>
            <person name="Martinez I."/>
            <person name="Just S."/>
            <person name="Ziegler C."/>
            <person name="Brugiroux S."/>
            <person name="Garzetti D."/>
            <person name="Wenning M."/>
            <person name="Bui T.P."/>
            <person name="Wang J."/>
            <person name="Hugenholtz F."/>
            <person name="Plugge C.M."/>
            <person name="Peterson D.A."/>
            <person name="Hornef M.W."/>
            <person name="Baines J.F."/>
            <person name="Smidt H."/>
            <person name="Walter J."/>
            <person name="Kristiansen K."/>
            <person name="Nielsen H.B."/>
            <person name="Haller D."/>
            <person name="Overmann J."/>
            <person name="Stecher B."/>
            <person name="Clavel T."/>
        </authorList>
    </citation>
    <scope>NUCLEOTIDE SEQUENCE [LARGE SCALE GENOMIC DNA]</scope>
    <source>
        <strain evidence="1 2">DSM 28560</strain>
    </source>
</reference>
<dbReference type="AlphaFoldDB" id="A0A4R4FKI6"/>
<dbReference type="EMBL" id="SMMX01000001">
    <property type="protein sequence ID" value="TDA23203.1"/>
    <property type="molecule type" value="Genomic_DNA"/>
</dbReference>
<dbReference type="InterPro" id="IPR011101">
    <property type="entry name" value="DUF5131"/>
</dbReference>
<protein>
    <submittedName>
        <fullName evidence="1">DUF5131 family protein</fullName>
    </submittedName>
</protein>
<name>A0A4R4FKI6_9FIRM</name>
<dbReference type="Proteomes" id="UP000295710">
    <property type="component" value="Unassembled WGS sequence"/>
</dbReference>
<keyword evidence="2" id="KW-1185">Reference proteome</keyword>